<reference evidence="4" key="1">
    <citation type="journal article" date="2012" name="PLoS Genet.">
        <title>The genomes of the fungal plant pathogens Cladosporium fulvum and Dothistroma septosporum reveal adaptation to different hosts and lifestyles but also signatures of common ancestry.</title>
        <authorList>
            <person name="de Wit P.J.G.M."/>
            <person name="van der Burgt A."/>
            <person name="Oekmen B."/>
            <person name="Stergiopoulos I."/>
            <person name="Abd-Elsalam K.A."/>
            <person name="Aerts A.L."/>
            <person name="Bahkali A.H."/>
            <person name="Beenen H.G."/>
            <person name="Chettri P."/>
            <person name="Cox M.P."/>
            <person name="Datema E."/>
            <person name="de Vries R.P."/>
            <person name="Dhillon B."/>
            <person name="Ganley A.R."/>
            <person name="Griffiths S.A."/>
            <person name="Guo Y."/>
            <person name="Hamelin R.C."/>
            <person name="Henrissat B."/>
            <person name="Kabir M.S."/>
            <person name="Jashni M.K."/>
            <person name="Kema G."/>
            <person name="Klaubauf S."/>
            <person name="Lapidus A."/>
            <person name="Levasseur A."/>
            <person name="Lindquist E."/>
            <person name="Mehrabi R."/>
            <person name="Ohm R.A."/>
            <person name="Owen T.J."/>
            <person name="Salamov A."/>
            <person name="Schwelm A."/>
            <person name="Schijlen E."/>
            <person name="Sun H."/>
            <person name="van den Burg H.A."/>
            <person name="van Ham R.C.H.J."/>
            <person name="Zhang S."/>
            <person name="Goodwin S.B."/>
            <person name="Grigoriev I.V."/>
            <person name="Collemare J."/>
            <person name="Bradshaw R.E."/>
        </authorList>
    </citation>
    <scope>NUCLEOTIDE SEQUENCE [LARGE SCALE GENOMIC DNA]</scope>
    <source>
        <strain evidence="4">NZE10 / CBS 128990</strain>
    </source>
</reference>
<dbReference type="STRING" id="675120.N1PTA6"/>
<dbReference type="OMA" id="RWEDPLP"/>
<evidence type="ECO:0000313" key="4">
    <source>
        <dbReference type="Proteomes" id="UP000016933"/>
    </source>
</evidence>
<proteinExistence type="predicted"/>
<evidence type="ECO:0000313" key="3">
    <source>
        <dbReference type="EMBL" id="EME45639.1"/>
    </source>
</evidence>
<evidence type="ECO:0000256" key="1">
    <source>
        <dbReference type="SAM" id="Coils"/>
    </source>
</evidence>
<evidence type="ECO:0000256" key="2">
    <source>
        <dbReference type="SAM" id="MobiDB-lite"/>
    </source>
</evidence>
<name>N1PTA6_DOTSN</name>
<dbReference type="Proteomes" id="UP000016933">
    <property type="component" value="Unassembled WGS sequence"/>
</dbReference>
<dbReference type="EMBL" id="KB446538">
    <property type="protein sequence ID" value="EME45639.1"/>
    <property type="molecule type" value="Genomic_DNA"/>
</dbReference>
<evidence type="ECO:0008006" key="5">
    <source>
        <dbReference type="Google" id="ProtNLM"/>
    </source>
</evidence>
<dbReference type="AlphaFoldDB" id="N1PTA6"/>
<dbReference type="OrthoDB" id="288942at2759"/>
<dbReference type="eggNOG" id="ENOG502SN8C">
    <property type="taxonomic scope" value="Eukaryota"/>
</dbReference>
<sequence>MVRPERLDGDGERLCDYLSRATMRELTLETSLKHNLHKCHQQDQSPLFHKLPKEIRDLVFSFATDQYEDLDRKYSETSFHYRPGHRGPLRTSTSLLATCRRTWLETSQLPIRKSKVTMWFEGHRGPPASEQPKYDFAESWTSLNKGNFNTIHIFGQKHMLERMFHGSRLNWAHRRIVPKVLRVTMRHTDWFRWEDPLPLEFNQTWLQRALDNQDLSTIETFQLELETLEQNKDQLQLIIDRLMSVQGSPRPSNPVTELKRTEAPFIWHWNGPPNINGETHAAHAGMARLEYRVAVLTWRASRSSPGTVPPPAPANTGRANLFADPQRIRGPPGPRPLRMADFPTRRRLAQDGWQSMQFPFAQYMVATQSIAVSQAEEHHRNMMFQRMFADVKARELQEQWKTQGSLLRFE</sequence>
<dbReference type="HOGENOM" id="CLU_670894_0_0_1"/>
<feature type="coiled-coil region" evidence="1">
    <location>
        <begin position="218"/>
        <end position="245"/>
    </location>
</feature>
<gene>
    <name evidence="3" type="ORF">DOTSEDRAFT_43923</name>
</gene>
<feature type="region of interest" description="Disordered" evidence="2">
    <location>
        <begin position="302"/>
        <end position="339"/>
    </location>
</feature>
<protein>
    <recommendedName>
        <fullName evidence="5">F-box domain-containing protein</fullName>
    </recommendedName>
</protein>
<keyword evidence="1" id="KW-0175">Coiled coil</keyword>
<organism evidence="3 4">
    <name type="scientific">Dothistroma septosporum (strain NZE10 / CBS 128990)</name>
    <name type="common">Red band needle blight fungus</name>
    <name type="synonym">Mycosphaerella pini</name>
    <dbReference type="NCBI Taxonomy" id="675120"/>
    <lineage>
        <taxon>Eukaryota</taxon>
        <taxon>Fungi</taxon>
        <taxon>Dikarya</taxon>
        <taxon>Ascomycota</taxon>
        <taxon>Pezizomycotina</taxon>
        <taxon>Dothideomycetes</taxon>
        <taxon>Dothideomycetidae</taxon>
        <taxon>Mycosphaerellales</taxon>
        <taxon>Mycosphaerellaceae</taxon>
        <taxon>Dothistroma</taxon>
    </lineage>
</organism>
<accession>N1PTA6</accession>
<keyword evidence="4" id="KW-1185">Reference proteome</keyword>
<reference evidence="3 4" key="2">
    <citation type="journal article" date="2012" name="PLoS Pathog.">
        <title>Diverse lifestyles and strategies of plant pathogenesis encoded in the genomes of eighteen Dothideomycetes fungi.</title>
        <authorList>
            <person name="Ohm R.A."/>
            <person name="Feau N."/>
            <person name="Henrissat B."/>
            <person name="Schoch C.L."/>
            <person name="Horwitz B.A."/>
            <person name="Barry K.W."/>
            <person name="Condon B.J."/>
            <person name="Copeland A.C."/>
            <person name="Dhillon B."/>
            <person name="Glaser F."/>
            <person name="Hesse C.N."/>
            <person name="Kosti I."/>
            <person name="LaButti K."/>
            <person name="Lindquist E.A."/>
            <person name="Lucas S."/>
            <person name="Salamov A.A."/>
            <person name="Bradshaw R.E."/>
            <person name="Ciuffetti L."/>
            <person name="Hamelin R.C."/>
            <person name="Kema G.H.J."/>
            <person name="Lawrence C."/>
            <person name="Scott J.A."/>
            <person name="Spatafora J.W."/>
            <person name="Turgeon B.G."/>
            <person name="de Wit P.J.G.M."/>
            <person name="Zhong S."/>
            <person name="Goodwin S.B."/>
            <person name="Grigoriev I.V."/>
        </authorList>
    </citation>
    <scope>NUCLEOTIDE SEQUENCE [LARGE SCALE GENOMIC DNA]</scope>
    <source>
        <strain evidence="4">NZE10 / CBS 128990</strain>
    </source>
</reference>